<dbReference type="SMART" id="SM00479">
    <property type="entry name" value="EXOIII"/>
    <property type="match status" value="1"/>
</dbReference>
<keyword evidence="2" id="KW-0378">Hydrolase</keyword>
<dbReference type="Gene3D" id="3.30.420.10">
    <property type="entry name" value="Ribonuclease H-like superfamily/Ribonuclease H"/>
    <property type="match status" value="1"/>
</dbReference>
<evidence type="ECO:0000256" key="3">
    <source>
        <dbReference type="ARBA" id="ARBA00022839"/>
    </source>
</evidence>
<dbReference type="CDD" id="cd06127">
    <property type="entry name" value="DEDDh"/>
    <property type="match status" value="1"/>
</dbReference>
<name>A0A7W9SWX0_9BACT</name>
<dbReference type="SUPFAM" id="SSF53098">
    <property type="entry name" value="Ribonuclease H-like"/>
    <property type="match status" value="1"/>
</dbReference>
<evidence type="ECO:0000313" key="5">
    <source>
        <dbReference type="EMBL" id="MBB6057392.1"/>
    </source>
</evidence>
<evidence type="ECO:0000256" key="1">
    <source>
        <dbReference type="ARBA" id="ARBA00022722"/>
    </source>
</evidence>
<evidence type="ECO:0000256" key="2">
    <source>
        <dbReference type="ARBA" id="ARBA00022801"/>
    </source>
</evidence>
<organism evidence="5 6">
    <name type="scientific">Hymenobacter luteus</name>
    <dbReference type="NCBI Taxonomy" id="1411122"/>
    <lineage>
        <taxon>Bacteria</taxon>
        <taxon>Pseudomonadati</taxon>
        <taxon>Bacteroidota</taxon>
        <taxon>Cytophagia</taxon>
        <taxon>Cytophagales</taxon>
        <taxon>Hymenobacteraceae</taxon>
        <taxon>Hymenobacter</taxon>
    </lineage>
</organism>
<keyword evidence="3" id="KW-0269">Exonuclease</keyword>
<protein>
    <submittedName>
        <fullName evidence="5">DNA polymerase III epsilon subunit-like protein</fullName>
    </submittedName>
</protein>
<dbReference type="InterPro" id="IPR036397">
    <property type="entry name" value="RNaseH_sf"/>
</dbReference>
<evidence type="ECO:0000313" key="6">
    <source>
        <dbReference type="Proteomes" id="UP000532746"/>
    </source>
</evidence>
<dbReference type="AlphaFoldDB" id="A0A7W9SWX0"/>
<dbReference type="PANTHER" id="PTHR30231">
    <property type="entry name" value="DNA POLYMERASE III SUBUNIT EPSILON"/>
    <property type="match status" value="1"/>
</dbReference>
<dbReference type="RefSeq" id="WP_183402346.1">
    <property type="nucleotide sequence ID" value="NZ_JACHGG010000001.1"/>
</dbReference>
<dbReference type="PANTHER" id="PTHR30231:SF4">
    <property type="entry name" value="PROTEIN NEN2"/>
    <property type="match status" value="1"/>
</dbReference>
<feature type="domain" description="Exonuclease" evidence="4">
    <location>
        <begin position="12"/>
        <end position="189"/>
    </location>
</feature>
<dbReference type="InterPro" id="IPR013520">
    <property type="entry name" value="Ribonucl_H"/>
</dbReference>
<reference evidence="5 6" key="1">
    <citation type="submission" date="2020-08" db="EMBL/GenBank/DDBJ databases">
        <title>Genomic Encyclopedia of Type Strains, Phase IV (KMG-IV): sequencing the most valuable type-strain genomes for metagenomic binning, comparative biology and taxonomic classification.</title>
        <authorList>
            <person name="Goeker M."/>
        </authorList>
    </citation>
    <scope>NUCLEOTIDE SEQUENCE [LARGE SCALE GENOMIC DNA]</scope>
    <source>
        <strain evidence="5 6">DSM 26718</strain>
    </source>
</reference>
<dbReference type="EMBL" id="JACHGG010000001">
    <property type="protein sequence ID" value="MBB6057392.1"/>
    <property type="molecule type" value="Genomic_DNA"/>
</dbReference>
<dbReference type="GO" id="GO:0003676">
    <property type="term" value="F:nucleic acid binding"/>
    <property type="evidence" value="ECO:0007669"/>
    <property type="project" value="InterPro"/>
</dbReference>
<proteinExistence type="predicted"/>
<keyword evidence="6" id="KW-1185">Reference proteome</keyword>
<evidence type="ECO:0000259" key="4">
    <source>
        <dbReference type="SMART" id="SM00479"/>
    </source>
</evidence>
<accession>A0A7W9SWX0</accession>
<dbReference type="GO" id="GO:0008408">
    <property type="term" value="F:3'-5' exonuclease activity"/>
    <property type="evidence" value="ECO:0007669"/>
    <property type="project" value="TreeGrafter"/>
</dbReference>
<sequence length="195" mass="22387">MFSNLKKFSQQPICFIDFETTGIDIFNDEPIQIGAILVDNNGIKRCEFSSLIRLENNVIDLSAKEVHGIDYKLLTNSPSQKEVTQDFFNKIGHDFIFGAWNIGFDVPFFKKMCLNTGMNSEYNKINYRHIDVQSISKLAVTLGLIHPDIKSLTDCATYFNIKRSNYHNALEDASLCFNVYKNLLNAFELHKDKEL</sequence>
<keyword evidence="1" id="KW-0540">Nuclease</keyword>
<comment type="caution">
    <text evidence="5">The sequence shown here is derived from an EMBL/GenBank/DDBJ whole genome shotgun (WGS) entry which is preliminary data.</text>
</comment>
<dbReference type="InterPro" id="IPR012337">
    <property type="entry name" value="RNaseH-like_sf"/>
</dbReference>
<gene>
    <name evidence="5" type="ORF">HNQ93_000222</name>
</gene>
<dbReference type="GO" id="GO:0006259">
    <property type="term" value="P:DNA metabolic process"/>
    <property type="evidence" value="ECO:0007669"/>
    <property type="project" value="UniProtKB-ARBA"/>
</dbReference>
<dbReference type="Pfam" id="PF00929">
    <property type="entry name" value="RNase_T"/>
    <property type="match status" value="1"/>
</dbReference>
<dbReference type="Proteomes" id="UP000532746">
    <property type="component" value="Unassembled WGS sequence"/>
</dbReference>